<dbReference type="InterPro" id="IPR049943">
    <property type="entry name" value="Ser_HO-MeTrfase-like"/>
</dbReference>
<dbReference type="SUPFAM" id="SSF53383">
    <property type="entry name" value="PLP-dependent transferases"/>
    <property type="match status" value="1"/>
</dbReference>
<dbReference type="InterPro" id="IPR015424">
    <property type="entry name" value="PyrdxlP-dep_Trfase"/>
</dbReference>
<dbReference type="UniPathway" id="UPA00288">
    <property type="reaction ID" value="UER01023"/>
</dbReference>
<name>A0A1F7Z265_9BACT</name>
<comment type="function">
    <text evidence="3">Catalyzes the reversible interconversion of serine and glycine with tetrahydrofolate (THF) serving as the one-carbon carrier. This reaction serves as the major source of one-carbon groups required for the biosynthesis of purines, thymidylate, methionine, and other important biomolecules. Also exhibits THF-independent aldolase activity toward beta-hydroxyamino acids, producing glycine and aldehydes, via a retro-aldol mechanism.</text>
</comment>
<keyword evidence="3" id="KW-0808">Transferase</keyword>
<comment type="pathway">
    <text evidence="3">One-carbon metabolism; tetrahydrofolate interconversion.</text>
</comment>
<dbReference type="GO" id="GO:0035999">
    <property type="term" value="P:tetrahydrofolate interconversion"/>
    <property type="evidence" value="ECO:0007669"/>
    <property type="project" value="UniProtKB-UniRule"/>
</dbReference>
<protein>
    <recommendedName>
        <fullName evidence="3">Serine hydroxymethyltransferase</fullName>
        <shortName evidence="3">SHMT</shortName>
        <shortName evidence="3">Serine methylase</shortName>
        <ecNumber evidence="3">2.1.2.1</ecNumber>
    </recommendedName>
</protein>
<comment type="catalytic activity">
    <reaction evidence="3">
        <text>(6R)-5,10-methylene-5,6,7,8-tetrahydrofolate + glycine + H2O = (6S)-5,6,7,8-tetrahydrofolate + L-serine</text>
        <dbReference type="Rhea" id="RHEA:15481"/>
        <dbReference type="ChEBI" id="CHEBI:15377"/>
        <dbReference type="ChEBI" id="CHEBI:15636"/>
        <dbReference type="ChEBI" id="CHEBI:33384"/>
        <dbReference type="ChEBI" id="CHEBI:57305"/>
        <dbReference type="ChEBI" id="CHEBI:57453"/>
        <dbReference type="EC" id="2.1.2.1"/>
    </reaction>
</comment>
<dbReference type="EC" id="2.1.2.1" evidence="3"/>
<dbReference type="Proteomes" id="UP000177169">
    <property type="component" value="Unassembled WGS sequence"/>
</dbReference>
<dbReference type="InterPro" id="IPR015421">
    <property type="entry name" value="PyrdxlP-dep_Trfase_major"/>
</dbReference>
<comment type="caution">
    <text evidence="3">Lacks conserved residue(s) required for the propagation of feature annotation.</text>
</comment>
<comment type="subcellular location">
    <subcellularLocation>
        <location evidence="3">Cytoplasm</location>
    </subcellularLocation>
</comment>
<feature type="binding site" evidence="3">
    <location>
        <position position="114"/>
    </location>
    <ligand>
        <name>(6S)-5,6,7,8-tetrahydrofolate</name>
        <dbReference type="ChEBI" id="CHEBI:57453"/>
    </ligand>
</feature>
<evidence type="ECO:0000256" key="4">
    <source>
        <dbReference type="PIRSR" id="PIRSR000412-50"/>
    </source>
</evidence>
<keyword evidence="3" id="KW-0028">Amino-acid biosynthesis</keyword>
<dbReference type="Gene3D" id="3.90.1150.10">
    <property type="entry name" value="Aspartate Aminotransferase, domain 1"/>
    <property type="match status" value="1"/>
</dbReference>
<dbReference type="GO" id="GO:0030170">
    <property type="term" value="F:pyridoxal phosphate binding"/>
    <property type="evidence" value="ECO:0007669"/>
    <property type="project" value="UniProtKB-UniRule"/>
</dbReference>
<accession>A0A1F7Z265</accession>
<dbReference type="GO" id="GO:0005737">
    <property type="term" value="C:cytoplasm"/>
    <property type="evidence" value="ECO:0007669"/>
    <property type="project" value="UniProtKB-SubCell"/>
</dbReference>
<dbReference type="Pfam" id="PF00464">
    <property type="entry name" value="SHMT"/>
    <property type="match status" value="1"/>
</dbReference>
<evidence type="ECO:0000259" key="5">
    <source>
        <dbReference type="Pfam" id="PF00464"/>
    </source>
</evidence>
<evidence type="ECO:0000256" key="1">
    <source>
        <dbReference type="ARBA" id="ARBA00001933"/>
    </source>
</evidence>
<feature type="modified residue" description="N6-(pyridoxal phosphate)lysine" evidence="3 4">
    <location>
        <position position="228"/>
    </location>
</feature>
<comment type="cofactor">
    <cofactor evidence="1 3 4">
        <name>pyridoxal 5'-phosphate</name>
        <dbReference type="ChEBI" id="CHEBI:597326"/>
    </cofactor>
</comment>
<dbReference type="InterPro" id="IPR039429">
    <property type="entry name" value="SHMT-like_dom"/>
</dbReference>
<comment type="caution">
    <text evidence="6">The sequence shown here is derived from an EMBL/GenBank/DDBJ whole genome shotgun (WGS) entry which is preliminary data.</text>
</comment>
<sequence>MDKIFELIKLEEQRQSETLMMIPSENYTYPEVRQAVGSVLMHKYAEGQPGKRYYNGNSIVDEVERLCEERVLKAFKLNPKKWAANVQPHSGCPANLAVYNAILEPGDKIMSMFLPDGGHLSHGWKMPDRKITFVSKIYNVSFYKVNPKTRIFDYSQIEKQAKVLAPKLIISGGTAYPSQIDHIKMGKIAKEVGAYYLADVAHEAGLIIGGANKSPFPYADFVTFTTHKTLRGPRGAVVVCRKEFIDGIDFSVFPSLQGGPHIHSIAGIAVALEKAMTPAFKNYAQQTVKNAKYLAKLLFDAGLDVVSGGTEKHLILVDLRKSGTNGWIVGHALEIAGIVANRNTVPLESASPFFPSGLRLGTPGLTVRGMKEKEMNQIASWILKVIDYVKPYKLPEKPEARGIFLKAFKTKIEKDKFLLGIAGEVKSLCKLFPVP</sequence>
<dbReference type="InterPro" id="IPR001085">
    <property type="entry name" value="Ser_HO-MeTrfase"/>
</dbReference>
<feature type="binding site" evidence="3">
    <location>
        <begin position="351"/>
        <end position="353"/>
    </location>
    <ligand>
        <name>(6S)-5,6,7,8-tetrahydrofolate</name>
        <dbReference type="ChEBI" id="CHEBI:57453"/>
    </ligand>
</feature>
<dbReference type="AlphaFoldDB" id="A0A1F7Z265"/>
<dbReference type="GO" id="GO:0019264">
    <property type="term" value="P:glycine biosynthetic process from serine"/>
    <property type="evidence" value="ECO:0007669"/>
    <property type="project" value="UniProtKB-UniRule"/>
</dbReference>
<comment type="subunit">
    <text evidence="3">Homodimer.</text>
</comment>
<feature type="binding site" evidence="3">
    <location>
        <begin position="118"/>
        <end position="120"/>
    </location>
    <ligand>
        <name>(6S)-5,6,7,8-tetrahydrofolate</name>
        <dbReference type="ChEBI" id="CHEBI:57453"/>
    </ligand>
</feature>
<dbReference type="InterPro" id="IPR015422">
    <property type="entry name" value="PyrdxlP-dep_Trfase_small"/>
</dbReference>
<dbReference type="PANTHER" id="PTHR11680">
    <property type="entry name" value="SERINE HYDROXYMETHYLTRANSFERASE"/>
    <property type="match status" value="1"/>
</dbReference>
<feature type="site" description="Plays an important role in substrate specificity" evidence="3">
    <location>
        <position position="227"/>
    </location>
</feature>
<keyword evidence="3" id="KW-0963">Cytoplasm</keyword>
<gene>
    <name evidence="3" type="primary">glyA</name>
    <name evidence="6" type="ORF">A3D01_06390</name>
</gene>
<evidence type="ECO:0000313" key="7">
    <source>
        <dbReference type="Proteomes" id="UP000177169"/>
    </source>
</evidence>
<dbReference type="PIRSF" id="PIRSF000412">
    <property type="entry name" value="SHMT"/>
    <property type="match status" value="1"/>
</dbReference>
<keyword evidence="2 3" id="KW-0663">Pyridoxal phosphate</keyword>
<dbReference type="STRING" id="1802505.A3D01_06390"/>
<proteinExistence type="inferred from homology"/>
<dbReference type="PANTHER" id="PTHR11680:SF35">
    <property type="entry name" value="SERINE HYDROXYMETHYLTRANSFERASE 1"/>
    <property type="match status" value="1"/>
</dbReference>
<dbReference type="NCBIfam" id="NF000586">
    <property type="entry name" value="PRK00011.1"/>
    <property type="match status" value="1"/>
</dbReference>
<evidence type="ECO:0000256" key="2">
    <source>
        <dbReference type="ARBA" id="ARBA00022898"/>
    </source>
</evidence>
<comment type="similarity">
    <text evidence="3">Belongs to the SHMT family.</text>
</comment>
<dbReference type="CDD" id="cd00378">
    <property type="entry name" value="SHMT"/>
    <property type="match status" value="1"/>
</dbReference>
<evidence type="ECO:0000313" key="6">
    <source>
        <dbReference type="EMBL" id="OGM33736.1"/>
    </source>
</evidence>
<reference evidence="6 7" key="1">
    <citation type="journal article" date="2016" name="Nat. Commun.">
        <title>Thousands of microbial genomes shed light on interconnected biogeochemical processes in an aquifer system.</title>
        <authorList>
            <person name="Anantharaman K."/>
            <person name="Brown C.T."/>
            <person name="Hug L.A."/>
            <person name="Sharon I."/>
            <person name="Castelle C.J."/>
            <person name="Probst A.J."/>
            <person name="Thomas B.C."/>
            <person name="Singh A."/>
            <person name="Wilkins M.J."/>
            <person name="Karaoz U."/>
            <person name="Brodie E.L."/>
            <person name="Williams K.H."/>
            <person name="Hubbard S.S."/>
            <person name="Banfield J.F."/>
        </authorList>
    </citation>
    <scope>NUCLEOTIDE SEQUENCE [LARGE SCALE GENOMIC DNA]</scope>
</reference>
<organism evidence="6 7">
    <name type="scientific">Candidatus Woesebacteria bacterium RIFCSPHIGHO2_02_FULL_39_13</name>
    <dbReference type="NCBI Taxonomy" id="1802505"/>
    <lineage>
        <taxon>Bacteria</taxon>
        <taxon>Candidatus Woeseibacteriota</taxon>
    </lineage>
</organism>
<dbReference type="HAMAP" id="MF_00051">
    <property type="entry name" value="SHMT"/>
    <property type="match status" value="1"/>
</dbReference>
<dbReference type="EMBL" id="MGGR01000014">
    <property type="protein sequence ID" value="OGM33736.1"/>
    <property type="molecule type" value="Genomic_DNA"/>
</dbReference>
<feature type="domain" description="Serine hydroxymethyltransferase-like" evidence="5">
    <location>
        <begin position="3"/>
        <end position="382"/>
    </location>
</feature>
<dbReference type="GO" id="GO:0004372">
    <property type="term" value="F:glycine hydroxymethyltransferase activity"/>
    <property type="evidence" value="ECO:0007669"/>
    <property type="project" value="UniProtKB-UniRule"/>
</dbReference>
<evidence type="ECO:0000256" key="3">
    <source>
        <dbReference type="HAMAP-Rule" id="MF_00051"/>
    </source>
</evidence>
<keyword evidence="3" id="KW-0554">One-carbon metabolism</keyword>
<comment type="pathway">
    <text evidence="3">Amino-acid biosynthesis; glycine biosynthesis; glycine from L-serine: step 1/1.</text>
</comment>
<dbReference type="UniPathway" id="UPA00193"/>
<dbReference type="Gene3D" id="3.40.640.10">
    <property type="entry name" value="Type I PLP-dependent aspartate aminotransferase-like (Major domain)"/>
    <property type="match status" value="1"/>
</dbReference>